<dbReference type="PATRIC" id="fig|994573.3.peg.2475"/>
<comment type="similarity">
    <text evidence="6">Belongs to the sigma-70 factor family. RpoD/SigA subfamily.</text>
</comment>
<evidence type="ECO:0000256" key="6">
    <source>
        <dbReference type="HAMAP-Rule" id="MF_00963"/>
    </source>
</evidence>
<dbReference type="InterPro" id="IPR036388">
    <property type="entry name" value="WH-like_DNA-bd_sf"/>
</dbReference>
<dbReference type="STRING" id="994573.T472_0213235"/>
<dbReference type="PROSITE" id="PS00715">
    <property type="entry name" value="SIGMA70_1"/>
    <property type="match status" value="1"/>
</dbReference>
<dbReference type="GO" id="GO:0016987">
    <property type="term" value="F:sigma factor activity"/>
    <property type="evidence" value="ECO:0007669"/>
    <property type="project" value="UniProtKB-UniRule"/>
</dbReference>
<keyword evidence="3 6" id="KW-0731">Sigma factor</keyword>
<keyword evidence="4 6" id="KW-0238">DNA-binding</keyword>
<dbReference type="Pfam" id="PF04545">
    <property type="entry name" value="Sigma70_r4"/>
    <property type="match status" value="1"/>
</dbReference>
<dbReference type="AlphaFoldDB" id="V7I4T4"/>
<evidence type="ECO:0000256" key="2">
    <source>
        <dbReference type="ARBA" id="ARBA00023015"/>
    </source>
</evidence>
<dbReference type="PANTHER" id="PTHR30603">
    <property type="entry name" value="RNA POLYMERASE SIGMA FACTOR RPO"/>
    <property type="match status" value="1"/>
</dbReference>
<dbReference type="InterPro" id="IPR050239">
    <property type="entry name" value="Sigma-70_RNA_pol_init_factors"/>
</dbReference>
<dbReference type="InterPro" id="IPR013324">
    <property type="entry name" value="RNA_pol_sigma_r3/r4-like"/>
</dbReference>
<organism evidence="10 11">
    <name type="scientific">Youngiibacter fragilis 232.1</name>
    <dbReference type="NCBI Taxonomy" id="994573"/>
    <lineage>
        <taxon>Bacteria</taxon>
        <taxon>Bacillati</taxon>
        <taxon>Bacillota</taxon>
        <taxon>Clostridia</taxon>
        <taxon>Eubacteriales</taxon>
        <taxon>Clostridiaceae</taxon>
        <taxon>Youngiibacter</taxon>
    </lineage>
</organism>
<dbReference type="EMBL" id="AXUN02000186">
    <property type="protein sequence ID" value="ETA80194.1"/>
    <property type="molecule type" value="Genomic_DNA"/>
</dbReference>
<dbReference type="Pfam" id="PF03979">
    <property type="entry name" value="Sigma70_r1_1"/>
    <property type="match status" value="1"/>
</dbReference>
<dbReference type="SUPFAM" id="SSF88946">
    <property type="entry name" value="Sigma2 domain of RNA polymerase sigma factors"/>
    <property type="match status" value="1"/>
</dbReference>
<evidence type="ECO:0000313" key="10">
    <source>
        <dbReference type="EMBL" id="ETA80194.1"/>
    </source>
</evidence>
<gene>
    <name evidence="6" type="primary">sigA</name>
    <name evidence="10" type="ORF">T472_0213235</name>
</gene>
<feature type="domain" description="RNA polymerase sigma-70" evidence="9">
    <location>
        <begin position="369"/>
        <end position="395"/>
    </location>
</feature>
<feature type="domain" description="RNA polymerase sigma-70" evidence="8">
    <location>
        <begin position="200"/>
        <end position="213"/>
    </location>
</feature>
<dbReference type="PROSITE" id="PS00716">
    <property type="entry name" value="SIGMA70_2"/>
    <property type="match status" value="1"/>
</dbReference>
<comment type="subcellular location">
    <subcellularLocation>
        <location evidence="6">Cytoplasm</location>
    </subcellularLocation>
</comment>
<feature type="region of interest" description="Sigma-70 factor domain-3" evidence="6">
    <location>
        <begin position="255"/>
        <end position="331"/>
    </location>
</feature>
<dbReference type="CDD" id="cd06171">
    <property type="entry name" value="Sigma70_r4"/>
    <property type="match status" value="1"/>
</dbReference>
<dbReference type="InterPro" id="IPR012760">
    <property type="entry name" value="RNA_pol_sigma_RpoD_C"/>
</dbReference>
<comment type="caution">
    <text evidence="10">The sequence shown here is derived from an EMBL/GenBank/DDBJ whole genome shotgun (WGS) entry which is preliminary data.</text>
</comment>
<dbReference type="Gene3D" id="1.10.601.10">
    <property type="entry name" value="RNA Polymerase Primary Sigma Factor"/>
    <property type="match status" value="2"/>
</dbReference>
<dbReference type="SUPFAM" id="SSF88659">
    <property type="entry name" value="Sigma3 and sigma4 domains of RNA polymerase sigma factors"/>
    <property type="match status" value="2"/>
</dbReference>
<evidence type="ECO:0000256" key="4">
    <source>
        <dbReference type="ARBA" id="ARBA00023125"/>
    </source>
</evidence>
<feature type="short sequence motif" description="Interaction with polymerase core subunit RpoC" evidence="6">
    <location>
        <begin position="200"/>
        <end position="203"/>
    </location>
</feature>
<dbReference type="FunFam" id="1.10.601.10:FF:000001">
    <property type="entry name" value="RNA polymerase sigma factor SigA"/>
    <property type="match status" value="1"/>
</dbReference>
<dbReference type="GO" id="GO:0003677">
    <property type="term" value="F:DNA binding"/>
    <property type="evidence" value="ECO:0007669"/>
    <property type="project" value="UniProtKB-UniRule"/>
</dbReference>
<keyword evidence="11" id="KW-1185">Reference proteome</keyword>
<dbReference type="InterPro" id="IPR028630">
    <property type="entry name" value="Sigma70_RpoD"/>
</dbReference>
<comment type="function">
    <text evidence="6">Sigma factors are initiation factors that promote the attachment of RNA polymerase to specific initiation sites and are then released. This sigma factor is the primary sigma factor during exponential growth.</text>
</comment>
<dbReference type="GO" id="GO:0006352">
    <property type="term" value="P:DNA-templated transcription initiation"/>
    <property type="evidence" value="ECO:0007669"/>
    <property type="project" value="UniProtKB-UniRule"/>
</dbReference>
<keyword evidence="1 6" id="KW-0963">Cytoplasm</keyword>
<sequence>MAESDKKKPTRTVKSSKSTRAAKAPNEENKDEQGTSLEMSIESGENTEDKAVQPKLTERESQLVIVRRLIERGRKSGTLTEKEVLDELQEIDLNPEQIDKIYETLEGFSIEIMGDISDADAEETEVDLTIPEGIAIDDPVRMYLKEIGKVPLLSSEQEVELAKRIEQGDEQAKKQLAEANLRLVVSIAKRYVGRGMLFLDLIQEGNLGLIKAVEKFDFTKGFKFSTYATWWIRQAITRAIADQARTIRIPVHMVETINKLIRIERQLLQELGRAPQPEEIAEQMEMPPEKVREIMKIAQEPVSLETPIGEEEDSHLGDFIPDDDALAPAEAAAFTMLKEQLISVLDTLTPREEKVLRLRFGLDDGRARTLEEVGKEFNVTRERIRQIEAKALRKLRHPSRSKKLKDYLD</sequence>
<dbReference type="Pfam" id="PF04542">
    <property type="entry name" value="Sigma70_r2"/>
    <property type="match status" value="1"/>
</dbReference>
<comment type="subunit">
    <text evidence="6">Interacts transiently with the RNA polymerase catalytic core.</text>
</comment>
<evidence type="ECO:0000259" key="9">
    <source>
        <dbReference type="PROSITE" id="PS00716"/>
    </source>
</evidence>
<dbReference type="GO" id="GO:0005737">
    <property type="term" value="C:cytoplasm"/>
    <property type="evidence" value="ECO:0007669"/>
    <property type="project" value="UniProtKB-SubCell"/>
</dbReference>
<keyword evidence="2 6" id="KW-0805">Transcription regulation</keyword>
<dbReference type="HAMAP" id="MF_00963">
    <property type="entry name" value="Sigma70_RpoD_SigA"/>
    <property type="match status" value="1"/>
</dbReference>
<dbReference type="InterPro" id="IPR007630">
    <property type="entry name" value="RNA_pol_sigma70_r4"/>
</dbReference>
<dbReference type="InterPro" id="IPR042189">
    <property type="entry name" value="RNA_pol_sigma_70_r1_1_sf"/>
</dbReference>
<dbReference type="InterPro" id="IPR007624">
    <property type="entry name" value="RNA_pol_sigma70_r3"/>
</dbReference>
<dbReference type="FunFam" id="1.10.10.10:FF:000002">
    <property type="entry name" value="RNA polymerase sigma factor SigA"/>
    <property type="match status" value="1"/>
</dbReference>
<dbReference type="NCBIfam" id="NF006666">
    <property type="entry name" value="PRK09210.1"/>
    <property type="match status" value="1"/>
</dbReference>
<feature type="compositionally biased region" description="Basic and acidic residues" evidence="7">
    <location>
        <begin position="47"/>
        <end position="56"/>
    </location>
</feature>
<evidence type="ECO:0000256" key="1">
    <source>
        <dbReference type="ARBA" id="ARBA00022490"/>
    </source>
</evidence>
<dbReference type="FunFam" id="1.10.10.10:FF:000004">
    <property type="entry name" value="RNA polymerase sigma factor SigA"/>
    <property type="match status" value="1"/>
</dbReference>
<feature type="region of interest" description="Sigma-70 factor domain-2" evidence="6">
    <location>
        <begin position="176"/>
        <end position="246"/>
    </location>
</feature>
<feature type="region of interest" description="Sigma-70 factor domain-4" evidence="6">
    <location>
        <begin position="344"/>
        <end position="397"/>
    </location>
</feature>
<feature type="DNA-binding region" description="H-T-H motif" evidence="6">
    <location>
        <begin position="370"/>
        <end position="389"/>
    </location>
</feature>
<dbReference type="InterPro" id="IPR000943">
    <property type="entry name" value="RNA_pol_sigma70"/>
</dbReference>
<dbReference type="InterPro" id="IPR007627">
    <property type="entry name" value="RNA_pol_sigma70_r2"/>
</dbReference>
<evidence type="ECO:0000256" key="5">
    <source>
        <dbReference type="ARBA" id="ARBA00023163"/>
    </source>
</evidence>
<dbReference type="NCBIfam" id="TIGR02393">
    <property type="entry name" value="RpoD_Cterm"/>
    <property type="match status" value="1"/>
</dbReference>
<dbReference type="InterPro" id="IPR013325">
    <property type="entry name" value="RNA_pol_sigma_r2"/>
</dbReference>
<dbReference type="NCBIfam" id="TIGR02937">
    <property type="entry name" value="sigma70-ECF"/>
    <property type="match status" value="1"/>
</dbReference>
<feature type="region of interest" description="Disordered" evidence="7">
    <location>
        <begin position="1"/>
        <end position="56"/>
    </location>
</feature>
<dbReference type="InterPro" id="IPR014284">
    <property type="entry name" value="RNA_pol_sigma-70_dom"/>
</dbReference>
<dbReference type="Pfam" id="PF04539">
    <property type="entry name" value="Sigma70_r3"/>
    <property type="match status" value="1"/>
</dbReference>
<dbReference type="eggNOG" id="COG0568">
    <property type="taxonomic scope" value="Bacteria"/>
</dbReference>
<reference evidence="10 11" key="1">
    <citation type="journal article" date="2014" name="Genome Announc.">
        <title>Genome Sequence of Youngiibacter fragilis, the Type Strain of the Genus Youngiibacter.</title>
        <authorList>
            <person name="Wawrik C.B."/>
            <person name="Callaghan A.V."/>
            <person name="Stamps B.W."/>
            <person name="Wawrik B."/>
        </authorList>
    </citation>
    <scope>NUCLEOTIDE SEQUENCE [LARGE SCALE GENOMIC DNA]</scope>
    <source>
        <strain evidence="10 11">232.1</strain>
    </source>
</reference>
<dbReference type="Gene3D" id="1.10.220.120">
    <property type="entry name" value="Sigma-70 factor, region 1.1"/>
    <property type="match status" value="1"/>
</dbReference>
<dbReference type="InterPro" id="IPR009042">
    <property type="entry name" value="RNA_pol_sigma70_r1_2"/>
</dbReference>
<dbReference type="InterPro" id="IPR007127">
    <property type="entry name" value="RNA_pol_sigma_70_r1_1"/>
</dbReference>
<evidence type="ECO:0000256" key="7">
    <source>
        <dbReference type="SAM" id="MobiDB-lite"/>
    </source>
</evidence>
<accession>V7I4T4</accession>
<dbReference type="Proteomes" id="UP000017747">
    <property type="component" value="Unassembled WGS sequence"/>
</dbReference>
<dbReference type="PANTHER" id="PTHR30603:SF60">
    <property type="entry name" value="RNA POLYMERASE SIGMA FACTOR RPOD"/>
    <property type="match status" value="1"/>
</dbReference>
<dbReference type="PRINTS" id="PR00046">
    <property type="entry name" value="SIGMA70FCT"/>
</dbReference>
<proteinExistence type="inferred from homology"/>
<protein>
    <recommendedName>
        <fullName evidence="6">RNA polymerase sigma factor SigA</fullName>
    </recommendedName>
</protein>
<evidence type="ECO:0000313" key="11">
    <source>
        <dbReference type="Proteomes" id="UP000017747"/>
    </source>
</evidence>
<keyword evidence="5 6" id="KW-0804">Transcription</keyword>
<dbReference type="Pfam" id="PF00140">
    <property type="entry name" value="Sigma70_r1_2"/>
    <property type="match status" value="1"/>
</dbReference>
<evidence type="ECO:0000256" key="3">
    <source>
        <dbReference type="ARBA" id="ARBA00023082"/>
    </source>
</evidence>
<dbReference type="Gene3D" id="1.10.10.10">
    <property type="entry name" value="Winged helix-like DNA-binding domain superfamily/Winged helix DNA-binding domain"/>
    <property type="match status" value="2"/>
</dbReference>
<name>V7I4T4_9CLOT</name>
<evidence type="ECO:0000259" key="8">
    <source>
        <dbReference type="PROSITE" id="PS00715"/>
    </source>
</evidence>